<evidence type="ECO:0000256" key="6">
    <source>
        <dbReference type="SAM" id="MobiDB-lite"/>
    </source>
</evidence>
<dbReference type="InterPro" id="IPR041641">
    <property type="entry name" value="CALCOCO1/2_Zn_UBZ1"/>
</dbReference>
<feature type="region of interest" description="Disordered" evidence="6">
    <location>
        <begin position="479"/>
        <end position="498"/>
    </location>
</feature>
<keyword evidence="1" id="KW-0479">Metal-binding</keyword>
<name>A0AAE0TGE6_9BIVA</name>
<dbReference type="PANTHER" id="PTHR31915">
    <property type="entry name" value="SKICH DOMAIN-CONTAINING PROTEIN"/>
    <property type="match status" value="1"/>
</dbReference>
<reference evidence="9" key="3">
    <citation type="submission" date="2023-05" db="EMBL/GenBank/DDBJ databases">
        <authorList>
            <person name="Smith C.H."/>
        </authorList>
    </citation>
    <scope>NUCLEOTIDE SEQUENCE</scope>
    <source>
        <strain evidence="9">CHS0354</strain>
        <tissue evidence="9">Mantle</tissue>
    </source>
</reference>
<feature type="domain" description="SKICH" evidence="7">
    <location>
        <begin position="52"/>
        <end position="156"/>
    </location>
</feature>
<keyword evidence="4 5" id="KW-0175">Coiled coil</keyword>
<evidence type="ECO:0000256" key="3">
    <source>
        <dbReference type="ARBA" id="ARBA00022833"/>
    </source>
</evidence>
<dbReference type="SUPFAM" id="SSF57997">
    <property type="entry name" value="Tropomyosin"/>
    <property type="match status" value="1"/>
</dbReference>
<dbReference type="Gene3D" id="2.60.40.2840">
    <property type="match status" value="1"/>
</dbReference>
<sequence length="857" mass="98973">MKVSISEVGEITMSHSKNQTKSLETDPIVDEVVTFNPMELEARYDRAEFAAVVFQNISEVYPIDAHIECKYTITAIIVPTSRDWVALFKVGWMDPAKDYVYYEWAPMPKDYEIGKESEACILFPSHRMPGDDGEFYQFCYVSSSGQIRGASTPFQFRKPSAADYVEIVDSDSNMLVIQSRTVYLQENLRMVESQKNKLLLTQEMLVKELDQLANHLEETKEELSALQIENDELKNKLKQGEEHILTLNNETSEMVLIQEDQRARIEVLLEEKMILETRVEKLNRELTALQSTLMKYHAQKDDLEGQKKSLEEQVTMYKDHFASYESAAILYGKQLQELQITIAEKDDAMKCLQEKIGKLTREMNLERVSYKTQVIHYKNSVDQVQLLEEKLKNAEDKLSAAEESRGLAAKELEAYKEIHARLTADIEKTKTDNHCLKTKVSDLEKDFQQRATIMKAELQETQENLRSALQDKEYAQMQKSQIQEQLESASTNSSKSESSMSAMKLALAQLNERLERKEKQTNILEKTLRMREKEFALCENDLKREIDDLKEKIYMCGVEYKAILIEKTKAQKKLEKVAEKKKSKMQRAKSEEVQIERTQTSPVASTMKMAKPSAMIEEGAQDENSNNEIQEYMDDFEQKMNMHIEKKEKYKKLYNEEKVKNRDLQLEMTEQLKEKDSEILRLRKKIQDMPLDWDYRLRSLEKCVIEKEAHIEMLNQKLRDSVKEKEALKASASYTSKVPAASSGSSDPSGTHCPDIADIDDVRESMDLLKIINSDIIPSAPSVHEDKYLDAPGEPMKLCPVCNKSFPMDVADLDFENHVMDHVEGICPICRMSKGENMTDDDFMRHVNKHYEDSDVN</sequence>
<feature type="region of interest" description="Disordered" evidence="6">
    <location>
        <begin position="733"/>
        <end position="757"/>
    </location>
</feature>
<keyword evidence="3" id="KW-0862">Zinc</keyword>
<proteinExistence type="predicted"/>
<evidence type="ECO:0000256" key="4">
    <source>
        <dbReference type="ARBA" id="ARBA00023054"/>
    </source>
</evidence>
<dbReference type="CDD" id="cd21965">
    <property type="entry name" value="Zn-C2H2_CALCOCO1_TAX1BP1_like"/>
    <property type="match status" value="1"/>
</dbReference>
<comment type="caution">
    <text evidence="9">The sequence shown here is derived from an EMBL/GenBank/DDBJ whole genome shotgun (WGS) entry which is preliminary data.</text>
</comment>
<evidence type="ECO:0000259" key="8">
    <source>
        <dbReference type="Pfam" id="PF18112"/>
    </source>
</evidence>
<gene>
    <name evidence="9" type="ORF">CHS0354_015055</name>
</gene>
<reference evidence="9" key="2">
    <citation type="journal article" date="2021" name="Genome Biol. Evol.">
        <title>Developing a high-quality reference genome for a parasitic bivalve with doubly uniparental inheritance (Bivalvia: Unionida).</title>
        <authorList>
            <person name="Smith C.H."/>
        </authorList>
    </citation>
    <scope>NUCLEOTIDE SEQUENCE</scope>
    <source>
        <strain evidence="9">CHS0354</strain>
        <tissue evidence="9">Mantle</tissue>
    </source>
</reference>
<evidence type="ECO:0008006" key="11">
    <source>
        <dbReference type="Google" id="ProtNLM"/>
    </source>
</evidence>
<accession>A0AAE0TGE6</accession>
<feature type="compositionally biased region" description="Low complexity" evidence="6">
    <location>
        <begin position="487"/>
        <end position="498"/>
    </location>
</feature>
<reference evidence="9" key="1">
    <citation type="journal article" date="2021" name="Genome Biol. Evol.">
        <title>A High-Quality Reference Genome for a Parasitic Bivalve with Doubly Uniparental Inheritance (Bivalvia: Unionida).</title>
        <authorList>
            <person name="Smith C.H."/>
        </authorList>
    </citation>
    <scope>NUCLEOTIDE SEQUENCE</scope>
    <source>
        <strain evidence="9">CHS0354</strain>
    </source>
</reference>
<dbReference type="InterPro" id="IPR041611">
    <property type="entry name" value="SKICH"/>
</dbReference>
<evidence type="ECO:0000256" key="5">
    <source>
        <dbReference type="SAM" id="Coils"/>
    </source>
</evidence>
<evidence type="ECO:0000259" key="7">
    <source>
        <dbReference type="Pfam" id="PF17751"/>
    </source>
</evidence>
<dbReference type="EMBL" id="JAEAOA010000935">
    <property type="protein sequence ID" value="KAK3609864.1"/>
    <property type="molecule type" value="Genomic_DNA"/>
</dbReference>
<feature type="coiled-coil region" evidence="5">
    <location>
        <begin position="633"/>
        <end position="674"/>
    </location>
</feature>
<feature type="domain" description="UBZ1-type" evidence="8">
    <location>
        <begin position="797"/>
        <end position="822"/>
    </location>
</feature>
<evidence type="ECO:0000313" key="10">
    <source>
        <dbReference type="Proteomes" id="UP001195483"/>
    </source>
</evidence>
<keyword evidence="2" id="KW-0863">Zinc-finger</keyword>
<dbReference type="Gene3D" id="6.20.250.40">
    <property type="match status" value="1"/>
</dbReference>
<dbReference type="InterPro" id="IPR051002">
    <property type="entry name" value="UBA_autophagy_assoc_protein"/>
</dbReference>
<dbReference type="PANTHER" id="PTHR31915:SF6">
    <property type="entry name" value="SKICH DOMAIN-CONTAINING PROTEIN"/>
    <property type="match status" value="1"/>
</dbReference>
<dbReference type="AlphaFoldDB" id="A0AAE0TGE6"/>
<feature type="region of interest" description="Disordered" evidence="6">
    <location>
        <begin position="588"/>
        <end position="608"/>
    </location>
</feature>
<keyword evidence="10" id="KW-1185">Reference proteome</keyword>
<evidence type="ECO:0000256" key="2">
    <source>
        <dbReference type="ARBA" id="ARBA00022771"/>
    </source>
</evidence>
<dbReference type="GO" id="GO:0008270">
    <property type="term" value="F:zinc ion binding"/>
    <property type="evidence" value="ECO:0007669"/>
    <property type="project" value="UniProtKB-KW"/>
</dbReference>
<feature type="compositionally biased region" description="Low complexity" evidence="6">
    <location>
        <begin position="739"/>
        <end position="750"/>
    </location>
</feature>
<dbReference type="Pfam" id="PF18112">
    <property type="entry name" value="Zn-C2H2_12"/>
    <property type="match status" value="1"/>
</dbReference>
<protein>
    <recommendedName>
        <fullName evidence="11">Tax1-binding protein 1</fullName>
    </recommendedName>
</protein>
<organism evidence="9 10">
    <name type="scientific">Potamilus streckersoni</name>
    <dbReference type="NCBI Taxonomy" id="2493646"/>
    <lineage>
        <taxon>Eukaryota</taxon>
        <taxon>Metazoa</taxon>
        <taxon>Spiralia</taxon>
        <taxon>Lophotrochozoa</taxon>
        <taxon>Mollusca</taxon>
        <taxon>Bivalvia</taxon>
        <taxon>Autobranchia</taxon>
        <taxon>Heteroconchia</taxon>
        <taxon>Palaeoheterodonta</taxon>
        <taxon>Unionida</taxon>
        <taxon>Unionoidea</taxon>
        <taxon>Unionidae</taxon>
        <taxon>Ambleminae</taxon>
        <taxon>Lampsilini</taxon>
        <taxon>Potamilus</taxon>
    </lineage>
</organism>
<dbReference type="Proteomes" id="UP001195483">
    <property type="component" value="Unassembled WGS sequence"/>
</dbReference>
<dbReference type="Pfam" id="PF17751">
    <property type="entry name" value="SKICH"/>
    <property type="match status" value="1"/>
</dbReference>
<evidence type="ECO:0000256" key="1">
    <source>
        <dbReference type="ARBA" id="ARBA00022723"/>
    </source>
</evidence>
<evidence type="ECO:0000313" key="9">
    <source>
        <dbReference type="EMBL" id="KAK3609864.1"/>
    </source>
</evidence>